<keyword evidence="9" id="KW-1185">Reference proteome</keyword>
<evidence type="ECO:0000259" key="7">
    <source>
        <dbReference type="PROSITE" id="PS50110"/>
    </source>
</evidence>
<feature type="domain" description="Histidine kinase" evidence="6">
    <location>
        <begin position="244"/>
        <end position="462"/>
    </location>
</feature>
<evidence type="ECO:0000313" key="8">
    <source>
        <dbReference type="EMBL" id="MBW6399763.1"/>
    </source>
</evidence>
<dbReference type="CDD" id="cd17546">
    <property type="entry name" value="REC_hyHK_CKI1_RcsC-like"/>
    <property type="match status" value="1"/>
</dbReference>
<dbReference type="SUPFAM" id="SSF55874">
    <property type="entry name" value="ATPase domain of HSP90 chaperone/DNA topoisomerase II/histidine kinase"/>
    <property type="match status" value="1"/>
</dbReference>
<dbReference type="Gene3D" id="3.30.565.10">
    <property type="entry name" value="Histidine kinase-like ATPase, C-terminal domain"/>
    <property type="match status" value="1"/>
</dbReference>
<dbReference type="PANTHER" id="PTHR45339:SF5">
    <property type="entry name" value="HISTIDINE KINASE"/>
    <property type="match status" value="1"/>
</dbReference>
<dbReference type="Pfam" id="PF00512">
    <property type="entry name" value="HisKA"/>
    <property type="match status" value="1"/>
</dbReference>
<keyword evidence="5" id="KW-0812">Transmembrane</keyword>
<dbReference type="Proteomes" id="UP001196565">
    <property type="component" value="Unassembled WGS sequence"/>
</dbReference>
<gene>
    <name evidence="8" type="ORF">KPL78_18025</name>
</gene>
<feature type="transmembrane region" description="Helical" evidence="5">
    <location>
        <begin position="153"/>
        <end position="176"/>
    </location>
</feature>
<evidence type="ECO:0000256" key="3">
    <source>
        <dbReference type="ARBA" id="ARBA00022553"/>
    </source>
</evidence>
<dbReference type="PANTHER" id="PTHR45339">
    <property type="entry name" value="HYBRID SIGNAL TRANSDUCTION HISTIDINE KINASE J"/>
    <property type="match status" value="1"/>
</dbReference>
<evidence type="ECO:0000256" key="2">
    <source>
        <dbReference type="ARBA" id="ARBA00012438"/>
    </source>
</evidence>
<accession>A0ABS7ABU8</accession>
<dbReference type="SMART" id="SM00448">
    <property type="entry name" value="REC"/>
    <property type="match status" value="1"/>
</dbReference>
<dbReference type="InterPro" id="IPR004358">
    <property type="entry name" value="Sig_transdc_His_kin-like_C"/>
</dbReference>
<evidence type="ECO:0000259" key="6">
    <source>
        <dbReference type="PROSITE" id="PS50109"/>
    </source>
</evidence>
<dbReference type="PRINTS" id="PR00344">
    <property type="entry name" value="BCTRLSENSOR"/>
</dbReference>
<dbReference type="InterPro" id="IPR005467">
    <property type="entry name" value="His_kinase_dom"/>
</dbReference>
<dbReference type="PROSITE" id="PS50110">
    <property type="entry name" value="RESPONSE_REGULATORY"/>
    <property type="match status" value="1"/>
</dbReference>
<dbReference type="EMBL" id="JAHYBZ010000006">
    <property type="protein sequence ID" value="MBW6399763.1"/>
    <property type="molecule type" value="Genomic_DNA"/>
</dbReference>
<dbReference type="RefSeq" id="WP_219764361.1">
    <property type="nucleotide sequence ID" value="NZ_JAHYBZ010000006.1"/>
</dbReference>
<feature type="transmembrane region" description="Helical" evidence="5">
    <location>
        <begin position="34"/>
        <end position="53"/>
    </location>
</feature>
<feature type="transmembrane region" description="Helical" evidence="5">
    <location>
        <begin position="59"/>
        <end position="83"/>
    </location>
</feature>
<dbReference type="InterPro" id="IPR001789">
    <property type="entry name" value="Sig_transdc_resp-reg_receiver"/>
</dbReference>
<evidence type="ECO:0000313" key="9">
    <source>
        <dbReference type="Proteomes" id="UP001196565"/>
    </source>
</evidence>
<evidence type="ECO:0000256" key="1">
    <source>
        <dbReference type="ARBA" id="ARBA00000085"/>
    </source>
</evidence>
<sequence>MSIHPPTVFAVACVLALFLGCLQLWLWRQDREQRALATIGGAYLVGAVGTLLLSGRGSLPNWISIDAANTLIAVAYGMIWCSMRQFEQRPLRPGLTFLGAAAWLASCQVPAIYDSLPGRVAVMSAVTGCYCIAAGIEVWRGRISRPLPSQRPLAALLMLNGVLHAARTPLMIVLPVQERGHRLPSETGWFAVISLISVVVVVGIAMLLVALAKEQAQLRSNAAMAAARDASEKASEEKSRFLARMSHELRTLLNSVLGMAQLLARDPGLDPGRREHAATLERAGRHLVAIVNDVLDLARVEAGRLELAPRPVELGGLLDEAVELVRPAAMAKGITLDVQLRSSLPASLMLDPVRIRQILLNLLGNAVKFTPEGGSVTLAASAGPAMLALIVTDNGPGIPEAQRARLFQDYERMGADAAGTEGTGLGLAITAALARAMGGQAAYAPGPDGAGSSFVITLPLVVATLAMAAEKPAAEPVLPADGLRILVVDDIAANRMVAEALLKQAGHKVACYADGPSAIAAIESGPLPDVVLMDIHMPGMDGFATTARIRALPAPAGQLPIIALTAEAAPDEVRACLEAGMDGHVSKPIDRMSLLLAIAEATRVRV</sequence>
<dbReference type="SMART" id="SM00388">
    <property type="entry name" value="HisKA"/>
    <property type="match status" value="1"/>
</dbReference>
<evidence type="ECO:0000256" key="5">
    <source>
        <dbReference type="SAM" id="Phobius"/>
    </source>
</evidence>
<feature type="transmembrane region" description="Helical" evidence="5">
    <location>
        <begin position="188"/>
        <end position="211"/>
    </location>
</feature>
<dbReference type="CDD" id="cd00082">
    <property type="entry name" value="HisKA"/>
    <property type="match status" value="1"/>
</dbReference>
<dbReference type="SUPFAM" id="SSF52172">
    <property type="entry name" value="CheY-like"/>
    <property type="match status" value="1"/>
</dbReference>
<dbReference type="Gene3D" id="1.10.287.130">
    <property type="match status" value="1"/>
</dbReference>
<dbReference type="InterPro" id="IPR003594">
    <property type="entry name" value="HATPase_dom"/>
</dbReference>
<comment type="caution">
    <text evidence="8">The sequence shown here is derived from an EMBL/GenBank/DDBJ whole genome shotgun (WGS) entry which is preliminary data.</text>
</comment>
<feature type="transmembrane region" description="Helical" evidence="5">
    <location>
        <begin position="95"/>
        <end position="113"/>
    </location>
</feature>
<feature type="transmembrane region" description="Helical" evidence="5">
    <location>
        <begin position="119"/>
        <end position="141"/>
    </location>
</feature>
<dbReference type="InterPro" id="IPR011006">
    <property type="entry name" value="CheY-like_superfamily"/>
</dbReference>
<protein>
    <recommendedName>
        <fullName evidence="2">histidine kinase</fullName>
        <ecNumber evidence="2">2.7.13.3</ecNumber>
    </recommendedName>
</protein>
<keyword evidence="5" id="KW-1133">Transmembrane helix</keyword>
<dbReference type="SUPFAM" id="SSF47384">
    <property type="entry name" value="Homodimeric domain of signal transducing histidine kinase"/>
    <property type="match status" value="1"/>
</dbReference>
<dbReference type="Pfam" id="PF02518">
    <property type="entry name" value="HATPase_c"/>
    <property type="match status" value="1"/>
</dbReference>
<comment type="catalytic activity">
    <reaction evidence="1">
        <text>ATP + protein L-histidine = ADP + protein N-phospho-L-histidine.</text>
        <dbReference type="EC" id="2.7.13.3"/>
    </reaction>
</comment>
<dbReference type="SMART" id="SM00387">
    <property type="entry name" value="HATPase_c"/>
    <property type="match status" value="1"/>
</dbReference>
<proteinExistence type="predicted"/>
<name>A0ABS7ABU8_9PROT</name>
<feature type="transmembrane region" description="Helical" evidence="5">
    <location>
        <begin position="6"/>
        <end position="27"/>
    </location>
</feature>
<dbReference type="EC" id="2.7.13.3" evidence="2"/>
<dbReference type="InterPro" id="IPR036890">
    <property type="entry name" value="HATPase_C_sf"/>
</dbReference>
<feature type="domain" description="Response regulatory" evidence="7">
    <location>
        <begin position="484"/>
        <end position="602"/>
    </location>
</feature>
<dbReference type="InterPro" id="IPR003661">
    <property type="entry name" value="HisK_dim/P_dom"/>
</dbReference>
<dbReference type="InterPro" id="IPR036097">
    <property type="entry name" value="HisK_dim/P_sf"/>
</dbReference>
<organism evidence="8 9">
    <name type="scientific">Roseomonas alba</name>
    <dbReference type="NCBI Taxonomy" id="2846776"/>
    <lineage>
        <taxon>Bacteria</taxon>
        <taxon>Pseudomonadati</taxon>
        <taxon>Pseudomonadota</taxon>
        <taxon>Alphaproteobacteria</taxon>
        <taxon>Acetobacterales</taxon>
        <taxon>Roseomonadaceae</taxon>
        <taxon>Roseomonas</taxon>
    </lineage>
</organism>
<evidence type="ECO:0000256" key="4">
    <source>
        <dbReference type="PROSITE-ProRule" id="PRU00169"/>
    </source>
</evidence>
<feature type="modified residue" description="4-aspartylphosphate" evidence="4">
    <location>
        <position position="534"/>
    </location>
</feature>
<reference evidence="8 9" key="1">
    <citation type="submission" date="2021-07" db="EMBL/GenBank/DDBJ databases">
        <authorList>
            <person name="So Y."/>
        </authorList>
    </citation>
    <scope>NUCLEOTIDE SEQUENCE [LARGE SCALE GENOMIC DNA]</scope>
    <source>
        <strain evidence="8 9">HJA6</strain>
    </source>
</reference>
<dbReference type="Gene3D" id="3.40.50.2300">
    <property type="match status" value="1"/>
</dbReference>
<dbReference type="PROSITE" id="PS50109">
    <property type="entry name" value="HIS_KIN"/>
    <property type="match status" value="1"/>
</dbReference>
<keyword evidence="5" id="KW-0472">Membrane</keyword>
<keyword evidence="3 4" id="KW-0597">Phosphoprotein</keyword>
<dbReference type="Pfam" id="PF00072">
    <property type="entry name" value="Response_reg"/>
    <property type="match status" value="1"/>
</dbReference>